<keyword evidence="4 6" id="KW-0520">NAD</keyword>
<evidence type="ECO:0000313" key="9">
    <source>
        <dbReference type="Proteomes" id="UP000565078"/>
    </source>
</evidence>
<proteinExistence type="inferred from homology"/>
<dbReference type="InterPro" id="IPR029056">
    <property type="entry name" value="Ribokinase-like"/>
</dbReference>
<dbReference type="Gene3D" id="3.40.1190.20">
    <property type="match status" value="1"/>
</dbReference>
<dbReference type="InterPro" id="IPR000631">
    <property type="entry name" value="CARKD"/>
</dbReference>
<dbReference type="GO" id="GO:0052855">
    <property type="term" value="F:ADP-dependent NAD(P)H-hydrate dehydratase activity"/>
    <property type="evidence" value="ECO:0007669"/>
    <property type="project" value="UniProtKB-UniRule"/>
</dbReference>
<comment type="subunit">
    <text evidence="6">Homotetramer.</text>
</comment>
<gene>
    <name evidence="6" type="primary">nnrD</name>
    <name evidence="8" type="ORF">HA254_03490</name>
</gene>
<organism evidence="8 9">
    <name type="scientific">Candidatus Iainarchaeum sp</name>
    <dbReference type="NCBI Taxonomy" id="3101447"/>
    <lineage>
        <taxon>Archaea</taxon>
        <taxon>Candidatus Iainarchaeota</taxon>
        <taxon>Candidatus Iainarchaeia</taxon>
        <taxon>Candidatus Iainarchaeales</taxon>
        <taxon>Candidatus Iainarchaeaceae</taxon>
        <taxon>Candidatus Iainarchaeum</taxon>
    </lineage>
</organism>
<evidence type="ECO:0000256" key="4">
    <source>
        <dbReference type="ARBA" id="ARBA00023027"/>
    </source>
</evidence>
<feature type="binding site" evidence="6">
    <location>
        <position position="223"/>
    </location>
    <ligand>
        <name>AMP</name>
        <dbReference type="ChEBI" id="CHEBI:456215"/>
    </ligand>
</feature>
<feature type="binding site" evidence="6">
    <location>
        <position position="40"/>
    </location>
    <ligand>
        <name>(6S)-NADPHX</name>
        <dbReference type="ChEBI" id="CHEBI:64076"/>
    </ligand>
</feature>
<evidence type="ECO:0000313" key="8">
    <source>
        <dbReference type="EMBL" id="HIH09712.1"/>
    </source>
</evidence>
<dbReference type="GO" id="GO:0005524">
    <property type="term" value="F:ATP binding"/>
    <property type="evidence" value="ECO:0007669"/>
    <property type="project" value="UniProtKB-KW"/>
</dbReference>
<reference evidence="9" key="1">
    <citation type="journal article" date="2020" name="bioRxiv">
        <title>A rank-normalized archaeal taxonomy based on genome phylogeny resolves widespread incomplete and uneven classifications.</title>
        <authorList>
            <person name="Rinke C."/>
            <person name="Chuvochina M."/>
            <person name="Mussig A.J."/>
            <person name="Chaumeil P.-A."/>
            <person name="Waite D.W."/>
            <person name="Whitman W.B."/>
            <person name="Parks D.H."/>
            <person name="Hugenholtz P."/>
        </authorList>
    </citation>
    <scope>NUCLEOTIDE SEQUENCE [LARGE SCALE GENOMIC DNA]</scope>
</reference>
<comment type="caution">
    <text evidence="8">The sequence shown here is derived from an EMBL/GenBank/DDBJ whole genome shotgun (WGS) entry which is preliminary data.</text>
</comment>
<dbReference type="PANTHER" id="PTHR12592:SF0">
    <property type="entry name" value="ATP-DEPENDENT (S)-NAD(P)H-HYDRATE DEHYDRATASE"/>
    <property type="match status" value="1"/>
</dbReference>
<comment type="caution">
    <text evidence="6">Lacks conserved residue(s) required for the propagation of feature annotation.</text>
</comment>
<comment type="function">
    <text evidence="6">Catalyzes the dehydration of the S-form of NAD(P)HX at the expense of ADP, which is converted to AMP. Together with NAD(P)HX epimerase, which catalyzes the epimerization of the S- and R-forms, the enzyme allows the repair of both epimers of NAD(P)HX, a damaged form of NAD(P)H that is a result of enzymatic or heat-dependent hydration.</text>
</comment>
<dbReference type="Pfam" id="PF01256">
    <property type="entry name" value="Carb_kinase"/>
    <property type="match status" value="1"/>
</dbReference>
<dbReference type="EC" id="4.2.1.136" evidence="6"/>
<dbReference type="NCBIfam" id="TIGR00196">
    <property type="entry name" value="yjeF_cterm"/>
    <property type="match status" value="1"/>
</dbReference>
<dbReference type="EMBL" id="DUGC01000055">
    <property type="protein sequence ID" value="HIH09712.1"/>
    <property type="molecule type" value="Genomic_DNA"/>
</dbReference>
<comment type="similarity">
    <text evidence="6">Belongs to the NnrD/CARKD family.</text>
</comment>
<evidence type="ECO:0000256" key="5">
    <source>
        <dbReference type="ARBA" id="ARBA00023239"/>
    </source>
</evidence>
<keyword evidence="2 6" id="KW-0067">ATP-binding</keyword>
<keyword evidence="5 6" id="KW-0456">Lyase</keyword>
<keyword evidence="3 6" id="KW-0521">NADP</keyword>
<evidence type="ECO:0000256" key="2">
    <source>
        <dbReference type="ARBA" id="ARBA00022840"/>
    </source>
</evidence>
<accession>A0A7J4IW61</accession>
<dbReference type="SUPFAM" id="SSF53613">
    <property type="entry name" value="Ribokinase-like"/>
    <property type="match status" value="1"/>
</dbReference>
<comment type="catalytic activity">
    <reaction evidence="6">
        <text>(6S)-NADHX + ADP = AMP + phosphate + NADH + H(+)</text>
        <dbReference type="Rhea" id="RHEA:32223"/>
        <dbReference type="ChEBI" id="CHEBI:15378"/>
        <dbReference type="ChEBI" id="CHEBI:43474"/>
        <dbReference type="ChEBI" id="CHEBI:57945"/>
        <dbReference type="ChEBI" id="CHEBI:64074"/>
        <dbReference type="ChEBI" id="CHEBI:456215"/>
        <dbReference type="ChEBI" id="CHEBI:456216"/>
        <dbReference type="EC" id="4.2.1.136"/>
    </reaction>
</comment>
<feature type="binding site" evidence="6">
    <location>
        <position position="157"/>
    </location>
    <ligand>
        <name>(6S)-NADPHX</name>
        <dbReference type="ChEBI" id="CHEBI:64076"/>
    </ligand>
</feature>
<dbReference type="AlphaFoldDB" id="A0A7J4IW61"/>
<protein>
    <recommendedName>
        <fullName evidence="6">ADP-dependent (S)-NAD(P)H-hydrate dehydratase</fullName>
        <ecNumber evidence="6">4.2.1.136</ecNumber>
    </recommendedName>
    <alternativeName>
        <fullName evidence="6">ADP-dependent NAD(P)HX dehydratase</fullName>
    </alternativeName>
</protein>
<dbReference type="PROSITE" id="PS51383">
    <property type="entry name" value="YJEF_C_3"/>
    <property type="match status" value="1"/>
</dbReference>
<dbReference type="CDD" id="cd01171">
    <property type="entry name" value="YXKO-related"/>
    <property type="match status" value="1"/>
</dbReference>
<comment type="cofactor">
    <cofactor evidence="6">
        <name>Mg(2+)</name>
        <dbReference type="ChEBI" id="CHEBI:18420"/>
    </cofactor>
</comment>
<name>A0A7J4IW61_9ARCH</name>
<dbReference type="PANTHER" id="PTHR12592">
    <property type="entry name" value="ATP-DEPENDENT (S)-NAD(P)H-HYDRATE DEHYDRATASE FAMILY MEMBER"/>
    <property type="match status" value="1"/>
</dbReference>
<keyword evidence="1 6" id="KW-0547">Nucleotide-binding</keyword>
<evidence type="ECO:0000256" key="3">
    <source>
        <dbReference type="ARBA" id="ARBA00022857"/>
    </source>
</evidence>
<evidence type="ECO:0000256" key="6">
    <source>
        <dbReference type="HAMAP-Rule" id="MF_01965"/>
    </source>
</evidence>
<dbReference type="HAMAP" id="MF_01965">
    <property type="entry name" value="NADHX_dehydratase"/>
    <property type="match status" value="1"/>
</dbReference>
<feature type="binding site" evidence="6">
    <location>
        <position position="111"/>
    </location>
    <ligand>
        <name>(6S)-NADPHX</name>
        <dbReference type="ChEBI" id="CHEBI:64076"/>
    </ligand>
</feature>
<dbReference type="GO" id="GO:0110051">
    <property type="term" value="P:metabolite repair"/>
    <property type="evidence" value="ECO:0007669"/>
    <property type="project" value="TreeGrafter"/>
</dbReference>
<sequence length="284" mass="30040">METLTLRQVRRFLRPRDANSHKGQNGKVLVIGGCEKFTGAPALAAMAALASLRSGTDLCTVAAPQKAAWVISTYSPDLIAEKLPGKGFSERHLRRLLELQKNADATLIGPGMGREKKPMALARQFAAKSKGAMVVDADALFACAGMKFKMPAIITPHAHEFLEFTAIKIEGKKLGEKIKIVEKSARKHNCTILLKGRVDIISDGAATFINSTGNAGMSVGGTGDVLAGLCAGFSALGATPVNAAAAAAFVNGKIGDGLFKKMGYSFIASDFIGQIPKWIKKILQ</sequence>
<evidence type="ECO:0000256" key="1">
    <source>
        <dbReference type="ARBA" id="ARBA00022741"/>
    </source>
</evidence>
<evidence type="ECO:0000259" key="7">
    <source>
        <dbReference type="PROSITE" id="PS51383"/>
    </source>
</evidence>
<dbReference type="Proteomes" id="UP000565078">
    <property type="component" value="Unassembled WGS sequence"/>
</dbReference>
<dbReference type="GO" id="GO:0046496">
    <property type="term" value="P:nicotinamide nucleotide metabolic process"/>
    <property type="evidence" value="ECO:0007669"/>
    <property type="project" value="UniProtKB-UniRule"/>
</dbReference>
<comment type="catalytic activity">
    <reaction evidence="6">
        <text>(6S)-NADPHX + ADP = AMP + phosphate + NADPH + H(+)</text>
        <dbReference type="Rhea" id="RHEA:32235"/>
        <dbReference type="ChEBI" id="CHEBI:15378"/>
        <dbReference type="ChEBI" id="CHEBI:43474"/>
        <dbReference type="ChEBI" id="CHEBI:57783"/>
        <dbReference type="ChEBI" id="CHEBI:64076"/>
        <dbReference type="ChEBI" id="CHEBI:456215"/>
        <dbReference type="ChEBI" id="CHEBI:456216"/>
        <dbReference type="EC" id="4.2.1.136"/>
    </reaction>
</comment>
<feature type="domain" description="YjeF C-terminal" evidence="7">
    <location>
        <begin position="5"/>
        <end position="282"/>
    </location>
</feature>
<feature type="binding site" evidence="6">
    <location>
        <position position="224"/>
    </location>
    <ligand>
        <name>(6S)-NADPHX</name>
        <dbReference type="ChEBI" id="CHEBI:64076"/>
    </ligand>
</feature>